<feature type="domain" description="Peptidase S9 prolyl oligopeptidase catalytic" evidence="2">
    <location>
        <begin position="395"/>
        <end position="604"/>
    </location>
</feature>
<dbReference type="InterPro" id="IPR029058">
    <property type="entry name" value="AB_hydrolase_fold"/>
</dbReference>
<dbReference type="SUPFAM" id="SSF69304">
    <property type="entry name" value="Tricorn protease N-terminal domain"/>
    <property type="match status" value="1"/>
</dbReference>
<dbReference type="EMBL" id="CADCVH010000127">
    <property type="protein sequence ID" value="CAA9481322.1"/>
    <property type="molecule type" value="Genomic_DNA"/>
</dbReference>
<dbReference type="PANTHER" id="PTHR42776">
    <property type="entry name" value="SERINE PEPTIDASE S9 FAMILY MEMBER"/>
    <property type="match status" value="1"/>
</dbReference>
<dbReference type="Gene3D" id="2.120.10.30">
    <property type="entry name" value="TolB, C-terminal domain"/>
    <property type="match status" value="2"/>
</dbReference>
<dbReference type="AlphaFoldDB" id="A0A6J4RSZ1"/>
<organism evidence="3">
    <name type="scientific">uncultured Rubrobacteraceae bacterium</name>
    <dbReference type="NCBI Taxonomy" id="349277"/>
    <lineage>
        <taxon>Bacteria</taxon>
        <taxon>Bacillati</taxon>
        <taxon>Actinomycetota</taxon>
        <taxon>Rubrobacteria</taxon>
        <taxon>Rubrobacterales</taxon>
        <taxon>Rubrobacteraceae</taxon>
        <taxon>environmental samples</taxon>
    </lineage>
</organism>
<keyword evidence="1" id="KW-0378">Hydrolase</keyword>
<gene>
    <name evidence="3" type="ORF">AVDCRST_MAG02-4558</name>
</gene>
<dbReference type="Pfam" id="PF00326">
    <property type="entry name" value="Peptidase_S9"/>
    <property type="match status" value="1"/>
</dbReference>
<name>A0A6J4RSZ1_9ACTN</name>
<reference evidence="3" key="1">
    <citation type="submission" date="2020-02" db="EMBL/GenBank/DDBJ databases">
        <authorList>
            <person name="Meier V. D."/>
        </authorList>
    </citation>
    <scope>NUCLEOTIDE SEQUENCE</scope>
    <source>
        <strain evidence="3">AVDCRST_MAG02</strain>
    </source>
</reference>
<dbReference type="GO" id="GO:0006508">
    <property type="term" value="P:proteolysis"/>
    <property type="evidence" value="ECO:0007669"/>
    <property type="project" value="InterPro"/>
</dbReference>
<dbReference type="SUPFAM" id="SSF53474">
    <property type="entry name" value="alpha/beta-Hydrolases"/>
    <property type="match status" value="1"/>
</dbReference>
<evidence type="ECO:0000313" key="3">
    <source>
        <dbReference type="EMBL" id="CAA9481322.1"/>
    </source>
</evidence>
<evidence type="ECO:0000256" key="1">
    <source>
        <dbReference type="ARBA" id="ARBA00022801"/>
    </source>
</evidence>
<proteinExistence type="predicted"/>
<dbReference type="InterPro" id="IPR011042">
    <property type="entry name" value="6-blade_b-propeller_TolB-like"/>
</dbReference>
<protein>
    <submittedName>
        <fullName evidence="3">Probable dipeptidyl anminopeptidase</fullName>
    </submittedName>
</protein>
<dbReference type="Gene3D" id="3.40.50.1820">
    <property type="entry name" value="alpha/beta hydrolase"/>
    <property type="match status" value="1"/>
</dbReference>
<accession>A0A6J4RSZ1</accession>
<dbReference type="InterPro" id="IPR001375">
    <property type="entry name" value="Peptidase_S9_cat"/>
</dbReference>
<evidence type="ECO:0000259" key="2">
    <source>
        <dbReference type="Pfam" id="PF00326"/>
    </source>
</evidence>
<sequence>MDTDRYLDALLSVPVLFGPEVSPDGSWVAWSWSRLGPAADVFAAPIDGSSPPVRLTQTSEGDTMVASWTPSGEAVLVTQDTDGDERERLYRVRLANPGVMEPLTGPGPNYYLRGGQLHPNGRWLVYSANLDAESGEEIEADRLYRQDLENGELLALARPEKGSIPGPELNGPGTHVLYRRNDLDPAGQQVWLVDIEGRGDREILNFGTRAKVSASWFPDGRRVLFVAEAGSHRRVGVWDVDGGEVRWLLDDPGRNVEQAFVPPNGGSVVVVGVEGAGIRASLLDPETGAESAPPPVPGNLVPLARAAGGGWACKHYDARHPVDLIRPDPEGGAPVSLTGLRDRASLDTDRLVAAEDFGWRSVDGLEVQGWLYRSSGAGTIVLVHGGPTSHAEDRFNAEIHYLVSRGFHVLTPNYRGSTGFGLPFQDSIKEDGWGGREQEDIRCGIEALIDAGIAQPGRVGVTGTSYGGYSAWWAITHYTTDLVAAAAPVCGMTDLVVDYHATRPDLRPYSEEMMGGTPEEVPDRYRERSPINSVKDIRGRLLIVQGMQDPNVTPENVDVVVKALGRNGIHYDLLTFEDEGHGIARPWNLKVLYPRLANFFESAFARDRPA</sequence>
<dbReference type="PANTHER" id="PTHR42776:SF27">
    <property type="entry name" value="DIPEPTIDYL PEPTIDASE FAMILY MEMBER 6"/>
    <property type="match status" value="1"/>
</dbReference>
<dbReference type="GO" id="GO:0004252">
    <property type="term" value="F:serine-type endopeptidase activity"/>
    <property type="evidence" value="ECO:0007669"/>
    <property type="project" value="TreeGrafter"/>
</dbReference>